<dbReference type="Pfam" id="PF05203">
    <property type="entry name" value="Hom_end_hint"/>
    <property type="match status" value="1"/>
</dbReference>
<dbReference type="PROSITE" id="PS50819">
    <property type="entry name" value="INTEIN_ENDONUCLEASE"/>
    <property type="match status" value="1"/>
</dbReference>
<organism evidence="3 4">
    <name type="scientific">Linnemannia exigua</name>
    <dbReference type="NCBI Taxonomy" id="604196"/>
    <lineage>
        <taxon>Eukaryota</taxon>
        <taxon>Fungi</taxon>
        <taxon>Fungi incertae sedis</taxon>
        <taxon>Mucoromycota</taxon>
        <taxon>Mortierellomycotina</taxon>
        <taxon>Mortierellomycetes</taxon>
        <taxon>Mortierellales</taxon>
        <taxon>Mortierellaceae</taxon>
        <taxon>Linnemannia</taxon>
    </lineage>
</organism>
<dbReference type="SUPFAM" id="SSF55608">
    <property type="entry name" value="Homing endonucleases"/>
    <property type="match status" value="2"/>
</dbReference>
<comment type="caution">
    <text evidence="3">The sequence shown here is derived from an EMBL/GenBank/DDBJ whole genome shotgun (WGS) entry which is preliminary data.</text>
</comment>
<evidence type="ECO:0000256" key="1">
    <source>
        <dbReference type="SAM" id="MobiDB-lite"/>
    </source>
</evidence>
<sequence length="413" mass="46115">MSDPDDDDYSTADPSGSESDDAPNIDMGFGVNTRVFMADGTTKRIKNIQPGDYDLGPDRMPRLVIGTSIGSSPMIQVQELMQNAAHVSDSTLGLVMFACTPKQSLHLTTAQVQSVHLQTYHLTAAIDFETGRLRYHALKSGFTDASGMQEKLAYIWGTWTGDGNSIHTSIAVNLKDREQIARIEDVCYDLGLAASLYKQSESQMERGCMGGEVSITSRVHKRRNYLMTFLRRLGLGNSGSKYVPRWLRKESISAWEHFLAGLIDSDGCCTKQWYSFVSDSDGATPHDRDKYRYGAFHQDVVNAIHFLPDLPTVPPQNPDEETRALIHQLNYSTLTLLAKRYHNFGYNREIELPSPPTLPTKDQVFEKLPIEVIRPLVLLARNPSSHHAVALTLNPVTDGLLDIPDYTPLIRTE</sequence>
<dbReference type="InterPro" id="IPR027434">
    <property type="entry name" value="Homing_endonucl"/>
</dbReference>
<name>A0AAD4DCJ5_9FUNG</name>
<evidence type="ECO:0000313" key="4">
    <source>
        <dbReference type="Proteomes" id="UP001194580"/>
    </source>
</evidence>
<proteinExistence type="predicted"/>
<dbReference type="EMBL" id="JAAAIL010000584">
    <property type="protein sequence ID" value="KAG0274596.1"/>
    <property type="molecule type" value="Genomic_DNA"/>
</dbReference>
<accession>A0AAD4DCJ5</accession>
<dbReference type="InterPro" id="IPR007868">
    <property type="entry name" value="Hom_end_hint"/>
</dbReference>
<protein>
    <submittedName>
        <fullName evidence="3">H(+)-transporting V1 sector ATPase subunit A</fullName>
    </submittedName>
</protein>
<dbReference type="Gene3D" id="3.10.28.10">
    <property type="entry name" value="Homing endonucleases"/>
    <property type="match status" value="1"/>
</dbReference>
<dbReference type="GO" id="GO:0004519">
    <property type="term" value="F:endonuclease activity"/>
    <property type="evidence" value="ECO:0007669"/>
    <property type="project" value="InterPro"/>
</dbReference>
<dbReference type="SUPFAM" id="SSF51294">
    <property type="entry name" value="Hedgehog/intein (Hint) domain"/>
    <property type="match status" value="1"/>
</dbReference>
<dbReference type="GO" id="GO:0030908">
    <property type="term" value="P:protein splicing"/>
    <property type="evidence" value="ECO:0007669"/>
    <property type="project" value="InterPro"/>
</dbReference>
<evidence type="ECO:0000259" key="2">
    <source>
        <dbReference type="PROSITE" id="PS50819"/>
    </source>
</evidence>
<dbReference type="AlphaFoldDB" id="A0AAD4DCJ5"/>
<gene>
    <name evidence="3" type="primary">VMA1_4</name>
    <name evidence="3" type="ORF">BGZ95_009636</name>
</gene>
<dbReference type="InterPro" id="IPR036844">
    <property type="entry name" value="Hint_dom_sf"/>
</dbReference>
<reference evidence="3" key="1">
    <citation type="journal article" date="2020" name="Fungal Divers.">
        <title>Resolving the Mortierellaceae phylogeny through synthesis of multi-gene phylogenetics and phylogenomics.</title>
        <authorList>
            <person name="Vandepol N."/>
            <person name="Liber J."/>
            <person name="Desiro A."/>
            <person name="Na H."/>
            <person name="Kennedy M."/>
            <person name="Barry K."/>
            <person name="Grigoriev I.V."/>
            <person name="Miller A.N."/>
            <person name="O'Donnell K."/>
            <person name="Stajich J.E."/>
            <person name="Bonito G."/>
        </authorList>
    </citation>
    <scope>NUCLEOTIDE SEQUENCE</scope>
    <source>
        <strain evidence="3">NRRL 28262</strain>
    </source>
</reference>
<keyword evidence="4" id="KW-1185">Reference proteome</keyword>
<dbReference type="Proteomes" id="UP001194580">
    <property type="component" value="Unassembled WGS sequence"/>
</dbReference>
<dbReference type="GO" id="GO:0003677">
    <property type="term" value="F:DNA binding"/>
    <property type="evidence" value="ECO:0007669"/>
    <property type="project" value="InterPro"/>
</dbReference>
<dbReference type="InterPro" id="IPR007869">
    <property type="entry name" value="Homing_endonuc_PI-Sce"/>
</dbReference>
<dbReference type="InterPro" id="IPR004042">
    <property type="entry name" value="Intein_endonuc_central"/>
</dbReference>
<feature type="region of interest" description="Disordered" evidence="1">
    <location>
        <begin position="1"/>
        <end position="26"/>
    </location>
</feature>
<dbReference type="Pfam" id="PF05204">
    <property type="entry name" value="Hom_end"/>
    <property type="match status" value="1"/>
</dbReference>
<feature type="compositionally biased region" description="Acidic residues" evidence="1">
    <location>
        <begin position="1"/>
        <end position="10"/>
    </location>
</feature>
<evidence type="ECO:0000313" key="3">
    <source>
        <dbReference type="EMBL" id="KAG0274596.1"/>
    </source>
</evidence>
<feature type="domain" description="DOD-type homing endonuclease" evidence="2">
    <location>
        <begin position="155"/>
        <end position="267"/>
    </location>
</feature>